<name>A0A834GC59_RHOSS</name>
<proteinExistence type="predicted"/>
<accession>A0A834GC59</accession>
<dbReference type="Pfam" id="PF14223">
    <property type="entry name" value="Retrotran_gag_2"/>
    <property type="match status" value="1"/>
</dbReference>
<organism evidence="2 3">
    <name type="scientific">Rhododendron simsii</name>
    <name type="common">Sims's rhododendron</name>
    <dbReference type="NCBI Taxonomy" id="118357"/>
    <lineage>
        <taxon>Eukaryota</taxon>
        <taxon>Viridiplantae</taxon>
        <taxon>Streptophyta</taxon>
        <taxon>Embryophyta</taxon>
        <taxon>Tracheophyta</taxon>
        <taxon>Spermatophyta</taxon>
        <taxon>Magnoliopsida</taxon>
        <taxon>eudicotyledons</taxon>
        <taxon>Gunneridae</taxon>
        <taxon>Pentapetalae</taxon>
        <taxon>asterids</taxon>
        <taxon>Ericales</taxon>
        <taxon>Ericaceae</taxon>
        <taxon>Ericoideae</taxon>
        <taxon>Rhodoreae</taxon>
        <taxon>Rhododendron</taxon>
    </lineage>
</organism>
<comment type="caution">
    <text evidence="2">The sequence shown here is derived from an EMBL/GenBank/DDBJ whole genome shotgun (WGS) entry which is preliminary data.</text>
</comment>
<evidence type="ECO:0000256" key="1">
    <source>
        <dbReference type="SAM" id="MobiDB-lite"/>
    </source>
</evidence>
<evidence type="ECO:0000313" key="3">
    <source>
        <dbReference type="Proteomes" id="UP000626092"/>
    </source>
</evidence>
<dbReference type="Proteomes" id="UP000626092">
    <property type="component" value="Unassembled WGS sequence"/>
</dbReference>
<feature type="region of interest" description="Disordered" evidence="1">
    <location>
        <begin position="208"/>
        <end position="231"/>
    </location>
</feature>
<keyword evidence="3" id="KW-1185">Reference proteome</keyword>
<dbReference type="PANTHER" id="PTHR35317:SF23">
    <property type="entry name" value="OS04G0629600 PROTEIN"/>
    <property type="match status" value="1"/>
</dbReference>
<sequence length="249" mass="28564">MRVAYEQWDRSNRLSLMLIKSHIHKGIRGSIPDCDKAKDFMKAIEEQFVSSDKALASTLMKKLSGIRHNSSKSVRGHIMEMRDIAAQLRALEIEISESFLVHFILNSLQSEYTPFKISYNTHKEKWSVNELLTMCVQEEERLKHENEILESANLDSELSGSSGSRTVEFEELRDPVENSTRQMVVIPSLAPPVAEEQSIHEPPLQEEHVHQAPFTHNLPEQVGVRKSSRQRRPAISSDYLVYLQETKGR</sequence>
<dbReference type="EMBL" id="WJXA01000010">
    <property type="protein sequence ID" value="KAF7130879.1"/>
    <property type="molecule type" value="Genomic_DNA"/>
</dbReference>
<reference evidence="2" key="1">
    <citation type="submission" date="2019-11" db="EMBL/GenBank/DDBJ databases">
        <authorList>
            <person name="Liu Y."/>
            <person name="Hou J."/>
            <person name="Li T.-Q."/>
            <person name="Guan C.-H."/>
            <person name="Wu X."/>
            <person name="Wu H.-Z."/>
            <person name="Ling F."/>
            <person name="Zhang R."/>
            <person name="Shi X.-G."/>
            <person name="Ren J.-P."/>
            <person name="Chen E.-F."/>
            <person name="Sun J.-M."/>
        </authorList>
    </citation>
    <scope>NUCLEOTIDE SEQUENCE</scope>
    <source>
        <strain evidence="2">Adult_tree_wgs_1</strain>
        <tissue evidence="2">Leaves</tissue>
    </source>
</reference>
<dbReference type="AlphaFoldDB" id="A0A834GC59"/>
<evidence type="ECO:0000313" key="2">
    <source>
        <dbReference type="EMBL" id="KAF7130879.1"/>
    </source>
</evidence>
<gene>
    <name evidence="2" type="ORF">RHSIM_Rhsim10G0190600</name>
</gene>
<dbReference type="PANTHER" id="PTHR35317">
    <property type="entry name" value="OS04G0629600 PROTEIN"/>
    <property type="match status" value="1"/>
</dbReference>
<dbReference type="OrthoDB" id="1929566at2759"/>
<protein>
    <submittedName>
        <fullName evidence="2">Uncharacterized protein</fullName>
    </submittedName>
</protein>